<evidence type="ECO:0000313" key="2">
    <source>
        <dbReference type="EMBL" id="QCC52433.1"/>
    </source>
</evidence>
<gene>
    <name evidence="2" type="ORF">DV733_14855</name>
</gene>
<dbReference type="STRING" id="1457250.GCA_000755225_01843"/>
<dbReference type="OrthoDB" id="240683at2157"/>
<evidence type="ECO:0000313" key="3">
    <source>
        <dbReference type="Proteomes" id="UP000296706"/>
    </source>
</evidence>
<keyword evidence="3" id="KW-1185">Reference proteome</keyword>
<feature type="compositionally biased region" description="Low complexity" evidence="1">
    <location>
        <begin position="31"/>
        <end position="54"/>
    </location>
</feature>
<reference evidence="2 3" key="1">
    <citation type="journal article" date="2019" name="Nat. Commun.">
        <title>A new type of DNA phosphorothioation-based antiviral system in archaea.</title>
        <authorList>
            <person name="Xiong L."/>
            <person name="Liu S."/>
            <person name="Chen S."/>
            <person name="Xiao Y."/>
            <person name="Zhu B."/>
            <person name="Gao Y."/>
            <person name="Zhang Y."/>
            <person name="Chen B."/>
            <person name="Luo J."/>
            <person name="Deng Z."/>
            <person name="Chen X."/>
            <person name="Wang L."/>
            <person name="Chen S."/>
        </authorList>
    </citation>
    <scope>NUCLEOTIDE SEQUENCE [LARGE SCALE GENOMIC DNA]</scope>
    <source>
        <strain evidence="2 3">CBA1105</strain>
    </source>
</reference>
<dbReference type="RefSeq" id="WP_079979358.1">
    <property type="nucleotide sequence ID" value="NZ_CP031310.1"/>
</dbReference>
<dbReference type="AlphaFoldDB" id="A0A4D6HEP5"/>
<sequence length="162" mass="17533">MPTIELGRWLLVAVVIVGLAFAATVVSAHGTDTTTDNPYNTTTDHPYNTTTDNPYNGTEAPPYNGTAAEWEIWMENHMTEHVGSGSVAWMESHMGVTVEEMAQHMAEANYTGHGAGYLHHDHTSGYGTQDFGHGGGYSVHDDTHRDDTHRGGYGMTGRGHGC</sequence>
<feature type="region of interest" description="Disordered" evidence="1">
    <location>
        <begin position="30"/>
        <end position="58"/>
    </location>
</feature>
<accession>A0A4D6HEP5</accession>
<dbReference type="GeneID" id="39849165"/>
<evidence type="ECO:0000256" key="1">
    <source>
        <dbReference type="SAM" id="MobiDB-lite"/>
    </source>
</evidence>
<proteinExistence type="predicted"/>
<organism evidence="2 3">
    <name type="scientific">Halapricum salinum</name>
    <dbReference type="NCBI Taxonomy" id="1457250"/>
    <lineage>
        <taxon>Archaea</taxon>
        <taxon>Methanobacteriati</taxon>
        <taxon>Methanobacteriota</taxon>
        <taxon>Stenosarchaea group</taxon>
        <taxon>Halobacteria</taxon>
        <taxon>Halobacteriales</taxon>
        <taxon>Haloarculaceae</taxon>
        <taxon>Halapricum</taxon>
    </lineage>
</organism>
<dbReference type="EMBL" id="CP031310">
    <property type="protein sequence ID" value="QCC52433.1"/>
    <property type="molecule type" value="Genomic_DNA"/>
</dbReference>
<protein>
    <submittedName>
        <fullName evidence="2">Uncharacterized protein</fullName>
    </submittedName>
</protein>
<dbReference type="Proteomes" id="UP000296706">
    <property type="component" value="Chromosome"/>
</dbReference>
<name>A0A4D6HEP5_9EURY</name>
<dbReference type="KEGG" id="hsn:DV733_14855"/>